<dbReference type="CDD" id="cd04301">
    <property type="entry name" value="NAT_SF"/>
    <property type="match status" value="1"/>
</dbReference>
<dbReference type="PATRIC" id="fig|2209.72.peg.914"/>
<reference evidence="2 3" key="1">
    <citation type="journal article" date="2015" name="ISME J.">
        <title>Genomic and phenotypic differentiation among Methanosarcina mazei populations from Columbia River sediment.</title>
        <authorList>
            <person name="Youngblut N.D."/>
            <person name="Wirth J.S."/>
            <person name="Henriksen J.R."/>
            <person name="Smith M."/>
            <person name="Simon H."/>
            <person name="Metcalf W.W."/>
            <person name="Whitaker R.J."/>
        </authorList>
    </citation>
    <scope>NUCLEOTIDE SEQUENCE [LARGE SCALE GENOMIC DNA]</scope>
    <source>
        <strain evidence="2 3">3.H.A.2.4</strain>
    </source>
</reference>
<dbReference type="EMBL" id="JJPP01000013">
    <property type="protein sequence ID" value="KKG83654.1"/>
    <property type="molecule type" value="Genomic_DNA"/>
</dbReference>
<dbReference type="AlphaFoldDB" id="A0A0F8IW69"/>
<proteinExistence type="predicted"/>
<dbReference type="GO" id="GO:0016747">
    <property type="term" value="F:acyltransferase activity, transferring groups other than amino-acyl groups"/>
    <property type="evidence" value="ECO:0007669"/>
    <property type="project" value="InterPro"/>
</dbReference>
<evidence type="ECO:0000259" key="1">
    <source>
        <dbReference type="PROSITE" id="PS51186"/>
    </source>
</evidence>
<dbReference type="PANTHER" id="PTHR43415:SF3">
    <property type="entry name" value="GNAT-FAMILY ACETYLTRANSFERASE"/>
    <property type="match status" value="1"/>
</dbReference>
<feature type="domain" description="N-acetyltransferase" evidence="1">
    <location>
        <begin position="3"/>
        <end position="168"/>
    </location>
</feature>
<organism evidence="2 3">
    <name type="scientific">Methanosarcina mazei</name>
    <name type="common">Methanosarcina frisia</name>
    <dbReference type="NCBI Taxonomy" id="2209"/>
    <lineage>
        <taxon>Archaea</taxon>
        <taxon>Methanobacteriati</taxon>
        <taxon>Methanobacteriota</taxon>
        <taxon>Stenosarchaea group</taxon>
        <taxon>Methanomicrobia</taxon>
        <taxon>Methanosarcinales</taxon>
        <taxon>Methanosarcinaceae</taxon>
        <taxon>Methanosarcina</taxon>
    </lineage>
</organism>
<dbReference type="SUPFAM" id="SSF55729">
    <property type="entry name" value="Acyl-CoA N-acyltransferases (Nat)"/>
    <property type="match status" value="1"/>
</dbReference>
<gene>
    <name evidence="2" type="ORF">DU55_04170</name>
</gene>
<dbReference type="InterPro" id="IPR000182">
    <property type="entry name" value="GNAT_dom"/>
</dbReference>
<accession>A0A0F8IW69</accession>
<comment type="caution">
    <text evidence="2">The sequence shown here is derived from an EMBL/GenBank/DDBJ whole genome shotgun (WGS) entry which is preliminary data.</text>
</comment>
<protein>
    <recommendedName>
        <fullName evidence="1">N-acetyltransferase domain-containing protein</fullName>
    </recommendedName>
</protein>
<dbReference type="Proteomes" id="UP000034817">
    <property type="component" value="Unassembled WGS sequence"/>
</dbReference>
<evidence type="ECO:0000313" key="2">
    <source>
        <dbReference type="EMBL" id="KKG83654.1"/>
    </source>
</evidence>
<dbReference type="InterPro" id="IPR016181">
    <property type="entry name" value="Acyl_CoA_acyltransferase"/>
</dbReference>
<dbReference type="RefSeq" id="WP_048049828.1">
    <property type="nucleotide sequence ID" value="NZ_JJPP01000013.1"/>
</dbReference>
<dbReference type="Gene3D" id="3.40.630.30">
    <property type="match status" value="1"/>
</dbReference>
<sequence>MSIYLRELTYEDIKTLNKWRNDKALIDQLGSPFRYINIETDEKWFEQYMNNRGTQVRCAIIEEKTNEFIGVVYLTDIDTINRTGFYGILIGEKKHQGKGYGTLALLKILEHAFYNLNLNKVFGFFLEENVRSINLAQRCGFLEEGTMRQHVFKNGEYKNIVIMGILKEEFVHLYKKLKAESKIR</sequence>
<dbReference type="Pfam" id="PF13302">
    <property type="entry name" value="Acetyltransf_3"/>
    <property type="match status" value="1"/>
</dbReference>
<evidence type="ECO:0000313" key="3">
    <source>
        <dbReference type="Proteomes" id="UP000034817"/>
    </source>
</evidence>
<dbReference type="PANTHER" id="PTHR43415">
    <property type="entry name" value="SPERMIDINE N(1)-ACETYLTRANSFERASE"/>
    <property type="match status" value="1"/>
</dbReference>
<dbReference type="PROSITE" id="PS51186">
    <property type="entry name" value="GNAT"/>
    <property type="match status" value="1"/>
</dbReference>
<name>A0A0F8IW69_METMZ</name>